<accession>A0AC35TLC7</accession>
<sequence>MTKITSIGVDFGANFARSAIYNMDGNLDVFEFTTDNTNLNSCVAFTKKQRLIGVFAKKEALENPKNTLTKKCPFMVKPTEDDSEDKIFKINVKFKGEQAIFKPEEIVSIVNDLPP</sequence>
<dbReference type="WBParaSite" id="RSKR_0000166000.1">
    <property type="protein sequence ID" value="RSKR_0000166000.1"/>
    <property type="gene ID" value="RSKR_0000166000"/>
</dbReference>
<evidence type="ECO:0000313" key="2">
    <source>
        <dbReference type="WBParaSite" id="RSKR_0000166000.1"/>
    </source>
</evidence>
<organism evidence="1 2">
    <name type="scientific">Rhabditophanes sp. KR3021</name>
    <dbReference type="NCBI Taxonomy" id="114890"/>
    <lineage>
        <taxon>Eukaryota</taxon>
        <taxon>Metazoa</taxon>
        <taxon>Ecdysozoa</taxon>
        <taxon>Nematoda</taxon>
        <taxon>Chromadorea</taxon>
        <taxon>Rhabditida</taxon>
        <taxon>Tylenchina</taxon>
        <taxon>Panagrolaimomorpha</taxon>
        <taxon>Strongyloidoidea</taxon>
        <taxon>Alloionematidae</taxon>
        <taxon>Rhabditophanes</taxon>
    </lineage>
</organism>
<evidence type="ECO:0000313" key="1">
    <source>
        <dbReference type="Proteomes" id="UP000095286"/>
    </source>
</evidence>
<reference evidence="2" key="1">
    <citation type="submission" date="2016-11" db="UniProtKB">
        <authorList>
            <consortium name="WormBaseParasite"/>
        </authorList>
    </citation>
    <scope>IDENTIFICATION</scope>
    <source>
        <strain evidence="2">KR3021</strain>
    </source>
</reference>
<protein>
    <submittedName>
        <fullName evidence="2">Heat shock protein 70</fullName>
    </submittedName>
</protein>
<dbReference type="Proteomes" id="UP000095286">
    <property type="component" value="Unplaced"/>
</dbReference>
<proteinExistence type="predicted"/>
<name>A0AC35TLC7_9BILA</name>